<accession>A0ABP5MCS3</accession>
<gene>
    <name evidence="2" type="ORF">GCM10009846_03470</name>
</gene>
<organism evidence="2 3">
    <name type="scientific">Agrococcus versicolor</name>
    <dbReference type="NCBI Taxonomy" id="501482"/>
    <lineage>
        <taxon>Bacteria</taxon>
        <taxon>Bacillati</taxon>
        <taxon>Actinomycetota</taxon>
        <taxon>Actinomycetes</taxon>
        <taxon>Micrococcales</taxon>
        <taxon>Microbacteriaceae</taxon>
        <taxon>Agrococcus</taxon>
    </lineage>
</organism>
<evidence type="ECO:0000256" key="1">
    <source>
        <dbReference type="SAM" id="SignalP"/>
    </source>
</evidence>
<comment type="caution">
    <text evidence="2">The sequence shown here is derived from an EMBL/GenBank/DDBJ whole genome shotgun (WGS) entry which is preliminary data.</text>
</comment>
<evidence type="ECO:0000313" key="3">
    <source>
        <dbReference type="Proteomes" id="UP001501599"/>
    </source>
</evidence>
<protein>
    <recommendedName>
        <fullName evidence="4">Secreted protein</fullName>
    </recommendedName>
</protein>
<proteinExistence type="predicted"/>
<dbReference type="EMBL" id="BAAAQT010000001">
    <property type="protein sequence ID" value="GAA2171040.1"/>
    <property type="molecule type" value="Genomic_DNA"/>
</dbReference>
<keyword evidence="3" id="KW-1185">Reference proteome</keyword>
<keyword evidence="1" id="KW-0732">Signal</keyword>
<name>A0ABP5MCS3_9MICO</name>
<evidence type="ECO:0008006" key="4">
    <source>
        <dbReference type="Google" id="ProtNLM"/>
    </source>
</evidence>
<feature type="chain" id="PRO_5047123657" description="Secreted protein" evidence="1">
    <location>
        <begin position="37"/>
        <end position="122"/>
    </location>
</feature>
<evidence type="ECO:0000313" key="2">
    <source>
        <dbReference type="EMBL" id="GAA2171040.1"/>
    </source>
</evidence>
<feature type="signal peptide" evidence="1">
    <location>
        <begin position="1"/>
        <end position="36"/>
    </location>
</feature>
<reference evidence="3" key="1">
    <citation type="journal article" date="2019" name="Int. J. Syst. Evol. Microbiol.">
        <title>The Global Catalogue of Microorganisms (GCM) 10K type strain sequencing project: providing services to taxonomists for standard genome sequencing and annotation.</title>
        <authorList>
            <consortium name="The Broad Institute Genomics Platform"/>
            <consortium name="The Broad Institute Genome Sequencing Center for Infectious Disease"/>
            <person name="Wu L."/>
            <person name="Ma J."/>
        </authorList>
    </citation>
    <scope>NUCLEOTIDE SEQUENCE [LARGE SCALE GENOMIC DNA]</scope>
    <source>
        <strain evidence="3">JCM 16026</strain>
    </source>
</reference>
<sequence>MDMGIAPRTKRLIRIASLALALGFVAPLAGVATAQAATVRCYNAGTTGTQATATCTGTGRVRLNVECNTVAPFPRWTDRGPLVTINGGYTLVNPHAWCGGGDGSRLHARRVTSATVNRVLQR</sequence>
<dbReference type="Proteomes" id="UP001501599">
    <property type="component" value="Unassembled WGS sequence"/>
</dbReference>